<dbReference type="SUPFAM" id="SSF53335">
    <property type="entry name" value="S-adenosyl-L-methionine-dependent methyltransferases"/>
    <property type="match status" value="1"/>
</dbReference>
<gene>
    <name evidence="6 7" type="primary">rlmF</name>
    <name evidence="7" type="ORF">IMCC3317_41130</name>
</gene>
<evidence type="ECO:0000256" key="6">
    <source>
        <dbReference type="HAMAP-Rule" id="MF_01848"/>
    </source>
</evidence>
<sequence>MDSRKKQQPIIKSKLHPLNKHRERYDFELLIKAIPELSSFVKPNKFGDESIDFFDPNAVKMLNKALLKQYYNIDYWDIPANYLCPPIPGRADYIHYVASLLGETYQGKIPKGTAIKCLDIGTGANLVYPIIGSQEYDWSFIASDIDVVSIENAQQIISQNKNLKDNIEIRQQTNPNQIFKGILEHSECISITICNPPFHKSAKEALAGTTRKLQNLKGTKNAKPELNFGGQSNELWCKGGEKKFIKNMITESKLFGKSCLWFTTLVSKEANLPAIYDALKLVNATTVKTIPMGQGNKISRIVAWSFNL</sequence>
<dbReference type="PANTHER" id="PTHR13393">
    <property type="entry name" value="SAM-DEPENDENT METHYLTRANSFERASE"/>
    <property type="match status" value="1"/>
</dbReference>
<dbReference type="HAMAP" id="MF_01848">
    <property type="entry name" value="23SrRNA_methyltr_F"/>
    <property type="match status" value="1"/>
</dbReference>
<evidence type="ECO:0000256" key="1">
    <source>
        <dbReference type="ARBA" id="ARBA00022490"/>
    </source>
</evidence>
<protein>
    <recommendedName>
        <fullName evidence="6">Ribosomal RNA large subunit methyltransferase F</fullName>
        <ecNumber evidence="6">2.1.1.181</ecNumber>
    </recommendedName>
    <alternativeName>
        <fullName evidence="6">23S rRNA mA1618 methyltransferase</fullName>
    </alternativeName>
    <alternativeName>
        <fullName evidence="6">rRNA adenine N-6-methyltransferase</fullName>
    </alternativeName>
</protein>
<keyword evidence="2 6" id="KW-0698">rRNA processing</keyword>
<comment type="subcellular location">
    <subcellularLocation>
        <location evidence="6">Cytoplasm</location>
    </subcellularLocation>
</comment>
<dbReference type="Pfam" id="PF05971">
    <property type="entry name" value="Methyltransf_10"/>
    <property type="match status" value="1"/>
</dbReference>
<dbReference type="OrthoDB" id="1115728at2"/>
<dbReference type="NCBIfam" id="NF008725">
    <property type="entry name" value="PRK11727.1"/>
    <property type="match status" value="1"/>
</dbReference>
<dbReference type="InterPro" id="IPR016909">
    <property type="entry name" value="rRNA_lsu_MeTfrase_F"/>
</dbReference>
<comment type="similarity">
    <text evidence="6">Belongs to the methyltransferase superfamily. METTL16/RlmF family.</text>
</comment>
<dbReference type="InterPro" id="IPR029063">
    <property type="entry name" value="SAM-dependent_MTases_sf"/>
</dbReference>
<keyword evidence="8" id="KW-1185">Reference proteome</keyword>
<evidence type="ECO:0000256" key="4">
    <source>
        <dbReference type="ARBA" id="ARBA00022679"/>
    </source>
</evidence>
<dbReference type="PIRSF" id="PIRSF029038">
    <property type="entry name" value="Mtase_YbiN_prd"/>
    <property type="match status" value="1"/>
</dbReference>
<dbReference type="GO" id="GO:0052907">
    <property type="term" value="F:23S rRNA (adenine(1618)-N(6))-methyltransferase activity"/>
    <property type="evidence" value="ECO:0007669"/>
    <property type="project" value="UniProtKB-EC"/>
</dbReference>
<keyword evidence="4 6" id="KW-0808">Transferase</keyword>
<dbReference type="KEGG" id="kan:IMCC3317_41130"/>
<reference evidence="7 8" key="1">
    <citation type="journal article" date="2013" name="Int. J. Syst. Evol. Microbiol.">
        <title>Kordia antarctica sp. nov., isolated from Antarctic seawater.</title>
        <authorList>
            <person name="Baek K."/>
            <person name="Choi A."/>
            <person name="Kang I."/>
            <person name="Lee K."/>
            <person name="Cho J.C."/>
        </authorList>
    </citation>
    <scope>NUCLEOTIDE SEQUENCE [LARGE SCALE GENOMIC DNA]</scope>
    <source>
        <strain evidence="7 8">IMCC3317</strain>
    </source>
</reference>
<organism evidence="7 8">
    <name type="scientific">Kordia antarctica</name>
    <dbReference type="NCBI Taxonomy" id="1218801"/>
    <lineage>
        <taxon>Bacteria</taxon>
        <taxon>Pseudomonadati</taxon>
        <taxon>Bacteroidota</taxon>
        <taxon>Flavobacteriia</taxon>
        <taxon>Flavobacteriales</taxon>
        <taxon>Flavobacteriaceae</taxon>
        <taxon>Kordia</taxon>
    </lineage>
</organism>
<dbReference type="PANTHER" id="PTHR13393:SF0">
    <property type="entry name" value="RNA N6-ADENOSINE-METHYLTRANSFERASE METTL16"/>
    <property type="match status" value="1"/>
</dbReference>
<accession>A0A7L4ZQG6</accession>
<evidence type="ECO:0000256" key="5">
    <source>
        <dbReference type="ARBA" id="ARBA00022691"/>
    </source>
</evidence>
<keyword evidence="5 6" id="KW-0949">S-adenosyl-L-methionine</keyword>
<keyword evidence="1 6" id="KW-0963">Cytoplasm</keyword>
<dbReference type="RefSeq" id="WP_160131255.1">
    <property type="nucleotide sequence ID" value="NZ_CP019288.1"/>
</dbReference>
<dbReference type="InterPro" id="IPR010286">
    <property type="entry name" value="METTL16/RlmF"/>
</dbReference>
<evidence type="ECO:0000313" key="7">
    <source>
        <dbReference type="EMBL" id="QHI38719.1"/>
    </source>
</evidence>
<name>A0A7L4ZQG6_9FLAO</name>
<evidence type="ECO:0000256" key="3">
    <source>
        <dbReference type="ARBA" id="ARBA00022603"/>
    </source>
</evidence>
<keyword evidence="3 6" id="KW-0489">Methyltransferase</keyword>
<evidence type="ECO:0000313" key="8">
    <source>
        <dbReference type="Proteomes" id="UP000464657"/>
    </source>
</evidence>
<dbReference type="Gene3D" id="3.40.50.150">
    <property type="entry name" value="Vaccinia Virus protein VP39"/>
    <property type="match status" value="1"/>
</dbReference>
<dbReference type="AlphaFoldDB" id="A0A7L4ZQG6"/>
<dbReference type="EC" id="2.1.1.181" evidence="6"/>
<dbReference type="GO" id="GO:0005737">
    <property type="term" value="C:cytoplasm"/>
    <property type="evidence" value="ECO:0007669"/>
    <property type="project" value="UniProtKB-SubCell"/>
</dbReference>
<comment type="function">
    <text evidence="6">Specifically methylates the adenine in position 1618 of 23S rRNA.</text>
</comment>
<dbReference type="GO" id="GO:0070475">
    <property type="term" value="P:rRNA base methylation"/>
    <property type="evidence" value="ECO:0007669"/>
    <property type="project" value="TreeGrafter"/>
</dbReference>
<comment type="catalytic activity">
    <reaction evidence="6">
        <text>adenosine(1618) in 23S rRNA + S-adenosyl-L-methionine = N(6)-methyladenosine(1618) in 23S rRNA + S-adenosyl-L-homocysteine + H(+)</text>
        <dbReference type="Rhea" id="RHEA:16497"/>
        <dbReference type="Rhea" id="RHEA-COMP:10229"/>
        <dbReference type="Rhea" id="RHEA-COMP:10231"/>
        <dbReference type="ChEBI" id="CHEBI:15378"/>
        <dbReference type="ChEBI" id="CHEBI:57856"/>
        <dbReference type="ChEBI" id="CHEBI:59789"/>
        <dbReference type="ChEBI" id="CHEBI:74411"/>
        <dbReference type="ChEBI" id="CHEBI:74449"/>
        <dbReference type="EC" id="2.1.1.181"/>
    </reaction>
</comment>
<evidence type="ECO:0000256" key="2">
    <source>
        <dbReference type="ARBA" id="ARBA00022552"/>
    </source>
</evidence>
<dbReference type="Proteomes" id="UP000464657">
    <property type="component" value="Chromosome"/>
</dbReference>
<proteinExistence type="inferred from homology"/>
<dbReference type="EMBL" id="CP019288">
    <property type="protein sequence ID" value="QHI38719.1"/>
    <property type="molecule type" value="Genomic_DNA"/>
</dbReference>